<keyword evidence="6" id="KW-1185">Reference proteome</keyword>
<dbReference type="SUPFAM" id="SSF49503">
    <property type="entry name" value="Cupredoxins"/>
    <property type="match status" value="1"/>
</dbReference>
<name>A0A2T1HWK6_9HYPH</name>
<dbReference type="PANTHER" id="PTHR36507">
    <property type="entry name" value="BLL1555 PROTEIN"/>
    <property type="match status" value="1"/>
</dbReference>
<comment type="caution">
    <text evidence="5">The sequence shown here is derived from an EMBL/GenBank/DDBJ whole genome shotgun (WGS) entry which is preliminary data.</text>
</comment>
<evidence type="ECO:0000256" key="2">
    <source>
        <dbReference type="ARBA" id="ARBA00023008"/>
    </source>
</evidence>
<feature type="domain" description="Blue (type 1) copper" evidence="4">
    <location>
        <begin position="48"/>
        <end position="124"/>
    </location>
</feature>
<organism evidence="5 6">
    <name type="scientific">Alsobacter soli</name>
    <dbReference type="NCBI Taxonomy" id="2109933"/>
    <lineage>
        <taxon>Bacteria</taxon>
        <taxon>Pseudomonadati</taxon>
        <taxon>Pseudomonadota</taxon>
        <taxon>Alphaproteobacteria</taxon>
        <taxon>Hyphomicrobiales</taxon>
        <taxon>Alsobacteraceae</taxon>
        <taxon>Alsobacter</taxon>
    </lineage>
</organism>
<dbReference type="Pfam" id="PF00127">
    <property type="entry name" value="Copper-bind"/>
    <property type="match status" value="1"/>
</dbReference>
<dbReference type="InterPro" id="IPR000923">
    <property type="entry name" value="BlueCu_1"/>
</dbReference>
<keyword evidence="3" id="KW-0732">Signal</keyword>
<dbReference type="GO" id="GO:0009055">
    <property type="term" value="F:electron transfer activity"/>
    <property type="evidence" value="ECO:0007669"/>
    <property type="project" value="InterPro"/>
</dbReference>
<dbReference type="RefSeq" id="WP_106335484.1">
    <property type="nucleotide sequence ID" value="NZ_PVZS01000004.1"/>
</dbReference>
<dbReference type="InterPro" id="IPR008972">
    <property type="entry name" value="Cupredoxin"/>
</dbReference>
<dbReference type="CDD" id="cd13921">
    <property type="entry name" value="Amicyanin"/>
    <property type="match status" value="1"/>
</dbReference>
<dbReference type="Proteomes" id="UP000239772">
    <property type="component" value="Unassembled WGS sequence"/>
</dbReference>
<dbReference type="Gene3D" id="2.60.40.420">
    <property type="entry name" value="Cupredoxins - blue copper proteins"/>
    <property type="match status" value="1"/>
</dbReference>
<dbReference type="OrthoDB" id="9796416at2"/>
<proteinExistence type="predicted"/>
<dbReference type="GO" id="GO:0005507">
    <property type="term" value="F:copper ion binding"/>
    <property type="evidence" value="ECO:0007669"/>
    <property type="project" value="InterPro"/>
</dbReference>
<accession>A0A2T1HWK6</accession>
<keyword evidence="1" id="KW-0479">Metal-binding</keyword>
<dbReference type="AlphaFoldDB" id="A0A2T1HWK6"/>
<keyword evidence="2" id="KW-0186">Copper</keyword>
<dbReference type="EMBL" id="PVZS01000004">
    <property type="protein sequence ID" value="PSC06076.1"/>
    <property type="molecule type" value="Genomic_DNA"/>
</dbReference>
<protein>
    <submittedName>
        <fullName evidence="5">Amicyanin</fullName>
    </submittedName>
</protein>
<feature type="signal peptide" evidence="3">
    <location>
        <begin position="1"/>
        <end position="32"/>
    </location>
</feature>
<evidence type="ECO:0000313" key="5">
    <source>
        <dbReference type="EMBL" id="PSC06076.1"/>
    </source>
</evidence>
<gene>
    <name evidence="5" type="ORF">SLNSH_04515</name>
</gene>
<evidence type="ECO:0000313" key="6">
    <source>
        <dbReference type="Proteomes" id="UP000239772"/>
    </source>
</evidence>
<evidence type="ECO:0000256" key="1">
    <source>
        <dbReference type="ARBA" id="ARBA00022723"/>
    </source>
</evidence>
<reference evidence="6" key="1">
    <citation type="submission" date="2018-03" db="EMBL/GenBank/DDBJ databases">
        <authorList>
            <person name="Sun L."/>
            <person name="Liu H."/>
            <person name="Chen W."/>
            <person name="Huang K."/>
            <person name="Liu W."/>
            <person name="Gao X."/>
        </authorList>
    </citation>
    <scope>NUCLEOTIDE SEQUENCE [LARGE SCALE GENOMIC DNA]</scope>
    <source>
        <strain evidence="6">SH9</strain>
    </source>
</reference>
<dbReference type="InterPro" id="IPR052721">
    <property type="entry name" value="ET_Amicyanin"/>
</dbReference>
<evidence type="ECO:0000256" key="3">
    <source>
        <dbReference type="SAM" id="SignalP"/>
    </source>
</evidence>
<dbReference type="InterPro" id="IPR035668">
    <property type="entry name" value="Amicyanin"/>
</dbReference>
<sequence>MVGCLAVSRRLRFARRLALLGLAFAAFWPALASAQQAHAVPLPREVIVTIDNFSFNPPELTVPPGTVVTWVNRDDIPHTVVAAGKSFRSRALDTDDRFSITFASVGDFVYFCSLHPHMTGTVKVRGAAEAPAAASRATGPAP</sequence>
<feature type="chain" id="PRO_5015494651" evidence="3">
    <location>
        <begin position="33"/>
        <end position="142"/>
    </location>
</feature>
<dbReference type="PANTHER" id="PTHR36507:SF1">
    <property type="entry name" value="BLL1555 PROTEIN"/>
    <property type="match status" value="1"/>
</dbReference>
<evidence type="ECO:0000259" key="4">
    <source>
        <dbReference type="Pfam" id="PF00127"/>
    </source>
</evidence>